<name>A0A857JQ17_9ALTE</name>
<dbReference type="InterPro" id="IPR045179">
    <property type="entry name" value="YgfZ/GcvT"/>
</dbReference>
<dbReference type="OrthoDB" id="9796287at2"/>
<dbReference type="KEGG" id="pmes:FX988_03749"/>
<dbReference type="Gene3D" id="3.30.70.1400">
    <property type="entry name" value="Aminomethyltransferase beta-barrel domains"/>
    <property type="match status" value="1"/>
</dbReference>
<evidence type="ECO:0000313" key="3">
    <source>
        <dbReference type="Proteomes" id="UP000464524"/>
    </source>
</evidence>
<dbReference type="InterPro" id="IPR029043">
    <property type="entry name" value="GcvT/YgfZ_C"/>
</dbReference>
<dbReference type="Gene3D" id="3.30.70.1630">
    <property type="match status" value="1"/>
</dbReference>
<dbReference type="Gene3D" id="2.40.30.160">
    <property type="match status" value="1"/>
</dbReference>
<dbReference type="PANTHER" id="PTHR22602">
    <property type="entry name" value="TRANSFERASE CAF17, MITOCHONDRIAL-RELATED"/>
    <property type="match status" value="1"/>
</dbReference>
<evidence type="ECO:0000259" key="1">
    <source>
        <dbReference type="Pfam" id="PF21130"/>
    </source>
</evidence>
<feature type="domain" description="tRNA-modifying protein YgfZ-like beta-barrel" evidence="1">
    <location>
        <begin position="238"/>
        <end position="304"/>
    </location>
</feature>
<keyword evidence="3" id="KW-1185">Reference proteome</keyword>
<reference evidence="2 3" key="1">
    <citation type="submission" date="2019-12" db="EMBL/GenBank/DDBJ databases">
        <title>Genome sequencing and assembly of endphytes of Porphyra tenera.</title>
        <authorList>
            <person name="Park J.M."/>
            <person name="Shin R."/>
            <person name="Jo S.H."/>
        </authorList>
    </citation>
    <scope>NUCLEOTIDE SEQUENCE [LARGE SCALE GENOMIC DNA]</scope>
    <source>
        <strain evidence="2 3">GPM4</strain>
    </source>
</reference>
<dbReference type="GO" id="GO:0016226">
    <property type="term" value="P:iron-sulfur cluster assembly"/>
    <property type="evidence" value="ECO:0007669"/>
    <property type="project" value="TreeGrafter"/>
</dbReference>
<dbReference type="SUPFAM" id="SSF103025">
    <property type="entry name" value="Folate-binding domain"/>
    <property type="match status" value="1"/>
</dbReference>
<dbReference type="Proteomes" id="UP000464524">
    <property type="component" value="Chromosome"/>
</dbReference>
<dbReference type="SUPFAM" id="SSF101790">
    <property type="entry name" value="Aminomethyltransferase beta-barrel domain"/>
    <property type="match status" value="1"/>
</dbReference>
<dbReference type="NCBIfam" id="TIGR03317">
    <property type="entry name" value="ygfZ_signature"/>
    <property type="match status" value="1"/>
</dbReference>
<dbReference type="AlphaFoldDB" id="A0A857JQ17"/>
<sequence length="319" mass="35009">MINNIDTASTLPADFICRLDDLQILKVTGEERIKYLQGQVTADMTTLSPNEALLGCHCDFKGKAWNIFYALEHDESVLFVSHKEGAAKSTPELKKYGVFAKVEFSDDTAAWACFGGQGATLESVISQLFTDVPSKDRQTVSNDNGVVMALGSQKTRFMLVLTAQGQAALASHNELPYAPSTLWEVQDIKAGIAQIRTATSNEFVPQMMNLQAVNAISFSKGCYMGQEVVARTKFLGKNKRAAFVLKAEDAIDLQPGDTLEIPVGENWRRGGTVLRCATLGRETWLLAVVANDTEVNTNMRLKDQPNTVFTVQSLPYSLE</sequence>
<dbReference type="PANTHER" id="PTHR22602:SF0">
    <property type="entry name" value="TRANSFERASE CAF17, MITOCHONDRIAL-RELATED"/>
    <property type="match status" value="1"/>
</dbReference>
<evidence type="ECO:0000313" key="2">
    <source>
        <dbReference type="EMBL" id="QHJ13488.1"/>
    </source>
</evidence>
<protein>
    <submittedName>
        <fullName evidence="2">tRNA-modifying protein YgfZ</fullName>
    </submittedName>
</protein>
<organism evidence="2 3">
    <name type="scientific">Paraglaciecola mesophila</name>
    <dbReference type="NCBI Taxonomy" id="197222"/>
    <lineage>
        <taxon>Bacteria</taxon>
        <taxon>Pseudomonadati</taxon>
        <taxon>Pseudomonadota</taxon>
        <taxon>Gammaproteobacteria</taxon>
        <taxon>Alteromonadales</taxon>
        <taxon>Alteromonadaceae</taxon>
        <taxon>Paraglaciecola</taxon>
    </lineage>
</organism>
<dbReference type="EMBL" id="CP047656">
    <property type="protein sequence ID" value="QHJ13488.1"/>
    <property type="molecule type" value="Genomic_DNA"/>
</dbReference>
<dbReference type="RefSeq" id="WP_160181572.1">
    <property type="nucleotide sequence ID" value="NZ_CP047656.1"/>
</dbReference>
<gene>
    <name evidence="2" type="ORF">FX988_03749</name>
</gene>
<proteinExistence type="predicted"/>
<dbReference type="InterPro" id="IPR048451">
    <property type="entry name" value="YgfZ_barrel"/>
</dbReference>
<accession>A0A857JQ17</accession>
<dbReference type="InterPro" id="IPR017703">
    <property type="entry name" value="YgfZ/GCV_T_CS"/>
</dbReference>
<dbReference type="NCBIfam" id="NF007110">
    <property type="entry name" value="PRK09559.1"/>
    <property type="match status" value="1"/>
</dbReference>
<dbReference type="Pfam" id="PF21130">
    <property type="entry name" value="YgfZ_barrel"/>
    <property type="match status" value="1"/>
</dbReference>